<keyword evidence="3" id="KW-1185">Reference proteome</keyword>
<gene>
    <name evidence="2" type="ORF">K505DRAFT_256308</name>
</gene>
<dbReference type="InterPro" id="IPR053221">
    <property type="entry name" value="Burnettramic_acid_biosynth"/>
</dbReference>
<protein>
    <submittedName>
        <fullName evidence="2">Uncharacterized protein</fullName>
    </submittedName>
</protein>
<feature type="non-terminal residue" evidence="2">
    <location>
        <position position="538"/>
    </location>
</feature>
<dbReference type="PANTHER" id="PTHR38887">
    <property type="entry name" value="CHROMOSOME 21, WHOLE GENOME SHOTGUN SEQUENCE"/>
    <property type="match status" value="1"/>
</dbReference>
<evidence type="ECO:0000313" key="2">
    <source>
        <dbReference type="EMBL" id="KAF2788080.1"/>
    </source>
</evidence>
<evidence type="ECO:0000256" key="1">
    <source>
        <dbReference type="SAM" id="MobiDB-lite"/>
    </source>
</evidence>
<reference evidence="2" key="1">
    <citation type="journal article" date="2020" name="Stud. Mycol.">
        <title>101 Dothideomycetes genomes: a test case for predicting lifestyles and emergence of pathogens.</title>
        <authorList>
            <person name="Haridas S."/>
            <person name="Albert R."/>
            <person name="Binder M."/>
            <person name="Bloem J."/>
            <person name="Labutti K."/>
            <person name="Salamov A."/>
            <person name="Andreopoulos B."/>
            <person name="Baker S."/>
            <person name="Barry K."/>
            <person name="Bills G."/>
            <person name="Bluhm B."/>
            <person name="Cannon C."/>
            <person name="Castanera R."/>
            <person name="Culley D."/>
            <person name="Daum C."/>
            <person name="Ezra D."/>
            <person name="Gonzalez J."/>
            <person name="Henrissat B."/>
            <person name="Kuo A."/>
            <person name="Liang C."/>
            <person name="Lipzen A."/>
            <person name="Lutzoni F."/>
            <person name="Magnuson J."/>
            <person name="Mondo S."/>
            <person name="Nolan M."/>
            <person name="Ohm R."/>
            <person name="Pangilinan J."/>
            <person name="Park H.-J."/>
            <person name="Ramirez L."/>
            <person name="Alfaro M."/>
            <person name="Sun H."/>
            <person name="Tritt A."/>
            <person name="Yoshinaga Y."/>
            <person name="Zwiers L.-H."/>
            <person name="Turgeon B."/>
            <person name="Goodwin S."/>
            <person name="Spatafora J."/>
            <person name="Crous P."/>
            <person name="Grigoriev I."/>
        </authorList>
    </citation>
    <scope>NUCLEOTIDE SEQUENCE</scope>
    <source>
        <strain evidence="2">CBS 109.77</strain>
    </source>
</reference>
<sequence>MAEKTPPPTLNGSHLNIRPPPPTSHASSNHSTSFTPRSSTFPDGLDSDSEFDAFDPTPVHSPGGPHYDDLPPSYDEAQQQALHEARHGVPPLDPNNLEVHRMVLSDGQSPPPPHPNAQPQRSVSSLLSNPNAYEFEPENRRNARGLGQTVPVQQVRNSEQIPVGQVNVPNENLPTNGTSTVPVHTSMLLDRALEFTRHAPDADAQYAPRLTRYVAIPQEGVTSSRNTKEPVQFLRSYAKALHTHSIRPAEFTEFLDGLNALCTATRTTSSDLVNADPSEETLSAVVREYIDRANEDFFAPRGLHVRIESLSWLTEALQIPEERGQRAAAVVSALDETSTVEQRALAIHPWIEKLEGDVPGPSTKTLVLREMGERFGRQRGSGVGGEDDPPHSLPDPQTGADDTGFRPFPFGGRGPGMPSVPGVPGLPGMPGVGGPWAGNQGPWGRGGHGHHGYGWGAMGSGPWGPPPHHRGNARGRAGPGFPFAPRGFGPSGPGNVNSNPNNTNWSAFGLNIGKWGEEFGRRMGEWGEQTGKMAQEWG</sequence>
<dbReference type="Proteomes" id="UP000799757">
    <property type="component" value="Unassembled WGS sequence"/>
</dbReference>
<proteinExistence type="predicted"/>
<organism evidence="2 3">
    <name type="scientific">Melanomma pulvis-pyrius CBS 109.77</name>
    <dbReference type="NCBI Taxonomy" id="1314802"/>
    <lineage>
        <taxon>Eukaryota</taxon>
        <taxon>Fungi</taxon>
        <taxon>Dikarya</taxon>
        <taxon>Ascomycota</taxon>
        <taxon>Pezizomycotina</taxon>
        <taxon>Dothideomycetes</taxon>
        <taxon>Pleosporomycetidae</taxon>
        <taxon>Pleosporales</taxon>
        <taxon>Melanommataceae</taxon>
        <taxon>Melanomma</taxon>
    </lineage>
</organism>
<dbReference type="PANTHER" id="PTHR38887:SF1">
    <property type="entry name" value="RAS MODIFICATION PROTEIN ERF4"/>
    <property type="match status" value="1"/>
</dbReference>
<feature type="compositionally biased region" description="Low complexity" evidence="1">
    <location>
        <begin position="31"/>
        <end position="42"/>
    </location>
</feature>
<evidence type="ECO:0000313" key="3">
    <source>
        <dbReference type="Proteomes" id="UP000799757"/>
    </source>
</evidence>
<dbReference type="EMBL" id="MU002249">
    <property type="protein sequence ID" value="KAF2788080.1"/>
    <property type="molecule type" value="Genomic_DNA"/>
</dbReference>
<feature type="region of interest" description="Disordered" evidence="1">
    <location>
        <begin position="376"/>
        <end position="450"/>
    </location>
</feature>
<dbReference type="OrthoDB" id="3068835at2759"/>
<feature type="compositionally biased region" description="Low complexity" evidence="1">
    <location>
        <begin position="405"/>
        <end position="423"/>
    </location>
</feature>
<feature type="region of interest" description="Disordered" evidence="1">
    <location>
        <begin position="1"/>
        <end position="124"/>
    </location>
</feature>
<name>A0A6A6WV19_9PLEO</name>
<dbReference type="AlphaFoldDB" id="A0A6A6WV19"/>
<feature type="compositionally biased region" description="Gly residues" evidence="1">
    <location>
        <begin position="428"/>
        <end position="450"/>
    </location>
</feature>
<accession>A0A6A6WV19</accession>